<dbReference type="InterPro" id="IPR050553">
    <property type="entry name" value="Thioredoxin_ResA/DsbE_sf"/>
</dbReference>
<dbReference type="InterPro" id="IPR036249">
    <property type="entry name" value="Thioredoxin-like_sf"/>
</dbReference>
<keyword evidence="5" id="KW-0676">Redox-active center</keyword>
<dbReference type="Pfam" id="PF08534">
    <property type="entry name" value="Redoxin"/>
    <property type="match status" value="1"/>
</dbReference>
<accession>A0A6C2D2U1</accession>
<comment type="caution">
    <text evidence="7">The sequence shown here is derived from an EMBL/GenBank/DDBJ whole genome shotgun (WGS) entry which is preliminary data.</text>
</comment>
<gene>
    <name evidence="7" type="ORF">ETQ85_06100</name>
</gene>
<protein>
    <submittedName>
        <fullName evidence="7">DsbE family thiol:disulfide interchange protein</fullName>
    </submittedName>
</protein>
<dbReference type="GO" id="GO:0015036">
    <property type="term" value="F:disulfide oxidoreductase activity"/>
    <property type="evidence" value="ECO:0007669"/>
    <property type="project" value="InterPro"/>
</dbReference>
<dbReference type="GO" id="GO:0017004">
    <property type="term" value="P:cytochrome complex assembly"/>
    <property type="evidence" value="ECO:0007669"/>
    <property type="project" value="UniProtKB-KW"/>
</dbReference>
<organism evidence="7 8">
    <name type="scientific">Zoogloea oleivorans</name>
    <dbReference type="NCBI Taxonomy" id="1552750"/>
    <lineage>
        <taxon>Bacteria</taxon>
        <taxon>Pseudomonadati</taxon>
        <taxon>Pseudomonadota</taxon>
        <taxon>Betaproteobacteria</taxon>
        <taxon>Rhodocyclales</taxon>
        <taxon>Zoogloeaceae</taxon>
        <taxon>Zoogloea</taxon>
    </lineage>
</organism>
<evidence type="ECO:0000256" key="3">
    <source>
        <dbReference type="ARBA" id="ARBA00022748"/>
    </source>
</evidence>
<keyword evidence="8" id="KW-1185">Reference proteome</keyword>
<dbReference type="InterPro" id="IPR013740">
    <property type="entry name" value="Redoxin"/>
</dbReference>
<dbReference type="PROSITE" id="PS00194">
    <property type="entry name" value="THIOREDOXIN_1"/>
    <property type="match status" value="1"/>
</dbReference>
<reference evidence="7 8" key="1">
    <citation type="submission" date="2019-01" db="EMBL/GenBank/DDBJ databases">
        <title>Zoogloea oleivorans genome sequencing and assembly.</title>
        <authorList>
            <person name="Tancsics A."/>
            <person name="Farkas M."/>
            <person name="Kriszt B."/>
            <person name="Maroti G."/>
            <person name="Horvath B."/>
        </authorList>
    </citation>
    <scope>NUCLEOTIDE SEQUENCE [LARGE SCALE GENOMIC DNA]</scope>
    <source>
        <strain evidence="7 8">Buc</strain>
    </source>
</reference>
<dbReference type="PANTHER" id="PTHR42852">
    <property type="entry name" value="THIOL:DISULFIDE INTERCHANGE PROTEIN DSBE"/>
    <property type="match status" value="1"/>
</dbReference>
<dbReference type="Proteomes" id="UP000389128">
    <property type="component" value="Unassembled WGS sequence"/>
</dbReference>
<dbReference type="PROSITE" id="PS51352">
    <property type="entry name" value="THIOREDOXIN_2"/>
    <property type="match status" value="1"/>
</dbReference>
<dbReference type="InterPro" id="IPR013766">
    <property type="entry name" value="Thioredoxin_domain"/>
</dbReference>
<dbReference type="SUPFAM" id="SSF52833">
    <property type="entry name" value="Thioredoxin-like"/>
    <property type="match status" value="1"/>
</dbReference>
<dbReference type="InterPro" id="IPR004799">
    <property type="entry name" value="Periplasmic_diS_OxRdtase_DsbE"/>
</dbReference>
<dbReference type="GO" id="GO:0030288">
    <property type="term" value="C:outer membrane-bounded periplasmic space"/>
    <property type="evidence" value="ECO:0007669"/>
    <property type="project" value="InterPro"/>
</dbReference>
<name>A0A6C2D2U1_9RHOO</name>
<dbReference type="OrthoDB" id="9811352at2"/>
<keyword evidence="4" id="KW-1015">Disulfide bond</keyword>
<dbReference type="PANTHER" id="PTHR42852:SF6">
    <property type="entry name" value="THIOL:DISULFIDE INTERCHANGE PROTEIN DSBE"/>
    <property type="match status" value="1"/>
</dbReference>
<evidence type="ECO:0000256" key="4">
    <source>
        <dbReference type="ARBA" id="ARBA00023157"/>
    </source>
</evidence>
<evidence type="ECO:0000256" key="1">
    <source>
        <dbReference type="ARBA" id="ARBA00004196"/>
    </source>
</evidence>
<comment type="similarity">
    <text evidence="2">Belongs to the thioredoxin family. DsbE subfamily.</text>
</comment>
<proteinExistence type="inferred from homology"/>
<sequence>MLKRFLIPLGLFLVLVVFLAVGLNRDPHEVPSPLVGKPAPEFKLEKLGEPGKTFSPADMRGQVWLLNVWASWCVSCRAEHPLLVAFAKQGGVPIVGLNYKEVRGDGETDVKKLAADQEIVLTRQRAAGWLSRHGNPYTLSVLDMDGRVGIDYGVYGVPETYLIDKKGVIRFKQIGPITPEALQQKILPLAKKLAEES</sequence>
<evidence type="ECO:0000256" key="5">
    <source>
        <dbReference type="ARBA" id="ARBA00023284"/>
    </source>
</evidence>
<evidence type="ECO:0000313" key="8">
    <source>
        <dbReference type="Proteomes" id="UP000389128"/>
    </source>
</evidence>
<dbReference type="Gene3D" id="3.40.30.10">
    <property type="entry name" value="Glutaredoxin"/>
    <property type="match status" value="1"/>
</dbReference>
<dbReference type="InterPro" id="IPR017937">
    <property type="entry name" value="Thioredoxin_CS"/>
</dbReference>
<evidence type="ECO:0000259" key="6">
    <source>
        <dbReference type="PROSITE" id="PS51352"/>
    </source>
</evidence>
<dbReference type="CDD" id="cd03010">
    <property type="entry name" value="TlpA_like_DsbE"/>
    <property type="match status" value="1"/>
</dbReference>
<evidence type="ECO:0000256" key="2">
    <source>
        <dbReference type="ARBA" id="ARBA00007758"/>
    </source>
</evidence>
<feature type="domain" description="Thioredoxin" evidence="6">
    <location>
        <begin position="33"/>
        <end position="191"/>
    </location>
</feature>
<dbReference type="EMBL" id="SDKK01000005">
    <property type="protein sequence ID" value="TYC60083.1"/>
    <property type="molecule type" value="Genomic_DNA"/>
</dbReference>
<comment type="subcellular location">
    <subcellularLocation>
        <location evidence="1">Cell envelope</location>
    </subcellularLocation>
</comment>
<evidence type="ECO:0000313" key="7">
    <source>
        <dbReference type="EMBL" id="TYC60083.1"/>
    </source>
</evidence>
<keyword evidence="3" id="KW-0201">Cytochrome c-type biogenesis</keyword>
<dbReference type="AlphaFoldDB" id="A0A6C2D2U1"/>